<dbReference type="Proteomes" id="UP000254945">
    <property type="component" value="Unassembled WGS sequence"/>
</dbReference>
<proteinExistence type="predicted"/>
<dbReference type="AlphaFoldDB" id="A0A378T383"/>
<protein>
    <submittedName>
        <fullName evidence="1">Uncharacterized protein</fullName>
    </submittedName>
</protein>
<dbReference type="RefSeq" id="WP_036393822.1">
    <property type="nucleotide sequence ID" value="NZ_CP081000.1"/>
</dbReference>
<accession>A0A378T383</accession>
<organism evidence="1 2">
    <name type="scientific">Mycolicibacterium senegalense</name>
    <dbReference type="NCBI Taxonomy" id="1796"/>
    <lineage>
        <taxon>Bacteria</taxon>
        <taxon>Bacillati</taxon>
        <taxon>Actinomycetota</taxon>
        <taxon>Actinomycetes</taxon>
        <taxon>Mycobacteriales</taxon>
        <taxon>Mycobacteriaceae</taxon>
        <taxon>Mycolicibacterium</taxon>
    </lineage>
</organism>
<reference evidence="1 2" key="1">
    <citation type="submission" date="2018-06" db="EMBL/GenBank/DDBJ databases">
        <authorList>
            <consortium name="Pathogen Informatics"/>
            <person name="Doyle S."/>
        </authorList>
    </citation>
    <scope>NUCLEOTIDE SEQUENCE [LARGE SCALE GENOMIC DNA]</scope>
    <source>
        <strain evidence="1 2">NCTC4524</strain>
    </source>
</reference>
<name>A0A378T383_9MYCO</name>
<sequence>MSDTDNTDPIWVRLNDRRREVRASHSRRCHRTGGAECDLPPWPVDKHHLDTVCGYRATAGAWRLIYGGSYFTPPSRQPFRDDWFASDRAAQRRIALSLTRDAMYGGEVDEDVIDNRQTHRLAMWGGGWWD</sequence>
<gene>
    <name evidence="1" type="ORF">NCTC4524_01583</name>
</gene>
<evidence type="ECO:0000313" key="1">
    <source>
        <dbReference type="EMBL" id="STZ53956.1"/>
    </source>
</evidence>
<evidence type="ECO:0000313" key="2">
    <source>
        <dbReference type="Proteomes" id="UP000254945"/>
    </source>
</evidence>
<dbReference type="EMBL" id="UGQQ01000001">
    <property type="protein sequence ID" value="STZ53956.1"/>
    <property type="molecule type" value="Genomic_DNA"/>
</dbReference>